<evidence type="ECO:0000259" key="8">
    <source>
        <dbReference type="PROSITE" id="PS51002"/>
    </source>
</evidence>
<dbReference type="GO" id="GO:0016491">
    <property type="term" value="F:oxidoreductase activity"/>
    <property type="evidence" value="ECO:0007669"/>
    <property type="project" value="InterPro"/>
</dbReference>
<dbReference type="InterPro" id="IPR016174">
    <property type="entry name" value="Di-haem_cyt_TM"/>
</dbReference>
<dbReference type="InterPro" id="IPR005797">
    <property type="entry name" value="Cyt_b/b6_N"/>
</dbReference>
<feature type="transmembrane region" description="Helical" evidence="7">
    <location>
        <begin position="47"/>
        <end position="71"/>
    </location>
</feature>
<feature type="transmembrane region" description="Helical" evidence="7">
    <location>
        <begin position="145"/>
        <end position="166"/>
    </location>
</feature>
<feature type="transmembrane region" description="Helical" evidence="7">
    <location>
        <begin position="400"/>
        <end position="424"/>
    </location>
</feature>
<evidence type="ECO:0000256" key="5">
    <source>
        <dbReference type="ARBA" id="ARBA00029568"/>
    </source>
</evidence>
<comment type="catalytic activity">
    <reaction evidence="4">
        <text>a quinol + 2 Fe(III)-[cytochrome c](out) = a quinone + 2 Fe(II)-[cytochrome c](out) + 2 H(+)(out)</text>
        <dbReference type="Rhea" id="RHEA:11484"/>
        <dbReference type="Rhea" id="RHEA-COMP:10350"/>
        <dbReference type="Rhea" id="RHEA-COMP:14399"/>
        <dbReference type="ChEBI" id="CHEBI:15378"/>
        <dbReference type="ChEBI" id="CHEBI:24646"/>
        <dbReference type="ChEBI" id="CHEBI:29033"/>
        <dbReference type="ChEBI" id="CHEBI:29034"/>
        <dbReference type="ChEBI" id="CHEBI:132124"/>
        <dbReference type="EC" id="7.1.1.8"/>
    </reaction>
</comment>
<dbReference type="GO" id="GO:0016020">
    <property type="term" value="C:membrane"/>
    <property type="evidence" value="ECO:0007669"/>
    <property type="project" value="InterPro"/>
</dbReference>
<evidence type="ECO:0000313" key="9">
    <source>
        <dbReference type="EMBL" id="NYK10155.1"/>
    </source>
</evidence>
<feature type="transmembrane region" description="Helical" evidence="7">
    <location>
        <begin position="118"/>
        <end position="139"/>
    </location>
</feature>
<keyword evidence="7" id="KW-0472">Membrane</keyword>
<evidence type="ECO:0000313" key="10">
    <source>
        <dbReference type="Proteomes" id="UP000521075"/>
    </source>
</evidence>
<dbReference type="RefSeq" id="WP_179700945.1">
    <property type="nucleotide sequence ID" value="NZ_BAAAHA010000006.1"/>
</dbReference>
<dbReference type="EC" id="7.1.1.8" evidence="2"/>
<feature type="transmembrane region" description="Helical" evidence="7">
    <location>
        <begin position="210"/>
        <end position="228"/>
    </location>
</feature>
<protein>
    <recommendedName>
        <fullName evidence="3">Cytochrome bc1 complex cytochrome b subunit</fullName>
        <ecNumber evidence="2">7.1.1.8</ecNumber>
    </recommendedName>
    <alternativeName>
        <fullName evidence="5">Cytochrome bc1 reductase complex subunit QcrB</fullName>
    </alternativeName>
</protein>
<feature type="transmembrane region" description="Helical" evidence="7">
    <location>
        <begin position="324"/>
        <end position="348"/>
    </location>
</feature>
<feature type="region of interest" description="Disordered" evidence="6">
    <location>
        <begin position="515"/>
        <end position="548"/>
    </location>
</feature>
<organism evidence="9 10">
    <name type="scientific">Leifsonia naganoensis</name>
    <dbReference type="NCBI Taxonomy" id="150025"/>
    <lineage>
        <taxon>Bacteria</taxon>
        <taxon>Bacillati</taxon>
        <taxon>Actinomycetota</taxon>
        <taxon>Actinomycetes</taxon>
        <taxon>Micrococcales</taxon>
        <taxon>Microbacteriaceae</taxon>
        <taxon>Leifsonia</taxon>
    </lineage>
</organism>
<feature type="domain" description="Cytochrome b/b6 N-terminal region profile" evidence="8">
    <location>
        <begin position="11"/>
        <end position="242"/>
    </location>
</feature>
<comment type="cofactor">
    <cofactor evidence="1">
        <name>heme</name>
        <dbReference type="ChEBI" id="CHEBI:30413"/>
    </cofactor>
</comment>
<dbReference type="GO" id="GO:0008121">
    <property type="term" value="F:quinol-cytochrome-c reductase activity"/>
    <property type="evidence" value="ECO:0007669"/>
    <property type="project" value="UniProtKB-EC"/>
</dbReference>
<dbReference type="InterPro" id="IPR036150">
    <property type="entry name" value="Cyt_b/b6_C_sf"/>
</dbReference>
<evidence type="ECO:0000256" key="7">
    <source>
        <dbReference type="SAM" id="Phobius"/>
    </source>
</evidence>
<evidence type="ECO:0000256" key="6">
    <source>
        <dbReference type="SAM" id="MobiDB-lite"/>
    </source>
</evidence>
<evidence type="ECO:0000256" key="2">
    <source>
        <dbReference type="ARBA" id="ARBA00012951"/>
    </source>
</evidence>
<reference evidence="9 10" key="1">
    <citation type="submission" date="2020-07" db="EMBL/GenBank/DDBJ databases">
        <title>Sequencing the genomes of 1000 actinobacteria strains.</title>
        <authorList>
            <person name="Klenk H.-P."/>
        </authorList>
    </citation>
    <scope>NUCLEOTIDE SEQUENCE [LARGE SCALE GENOMIC DNA]</scope>
    <source>
        <strain evidence="9 10">DSM 15166</strain>
    </source>
</reference>
<name>A0A853DW32_9MICO</name>
<evidence type="ECO:0000256" key="1">
    <source>
        <dbReference type="ARBA" id="ARBA00001971"/>
    </source>
</evidence>
<dbReference type="EMBL" id="JACCHJ010000001">
    <property type="protein sequence ID" value="NYK10155.1"/>
    <property type="molecule type" value="Genomic_DNA"/>
</dbReference>
<dbReference type="PANTHER" id="PTHR19271:SF16">
    <property type="entry name" value="CYTOCHROME B"/>
    <property type="match status" value="1"/>
</dbReference>
<keyword evidence="7" id="KW-0812">Transmembrane</keyword>
<dbReference type="PANTHER" id="PTHR19271">
    <property type="entry name" value="CYTOCHROME B"/>
    <property type="match status" value="1"/>
</dbReference>
<feature type="transmembrane region" description="Helical" evidence="7">
    <location>
        <begin position="369"/>
        <end position="388"/>
    </location>
</feature>
<feature type="compositionally biased region" description="Basic and acidic residues" evidence="6">
    <location>
        <begin position="532"/>
        <end position="542"/>
    </location>
</feature>
<sequence>MPADRRSRRSLTETFARAVRTSSAGRRLAAARSELAGRRVSLRWSNLFGVVALACVVVLFVTGILLMFWYAPSSQRVAYDGPYAPLDGRQVSAAYASILRTSFQIPGGLLVRQAHHWAALLLPAAIMLQLAVTFFTGAFRRRRGSWLLLFGLFVVALAGGWSGYALPDDMLSGTGLRIFQGILSGIPVAGTWLSWLIFGGEFPGRIIENLYPIHIAVVPVLLLVLLAVRARVAYRDTPSLYPGEVGVPAYPNAAVRAGGLFATVCGILVLMAATVTVAPVWLFGPSSPGDASAGSQPDWYTGFLDGALRLVPPGWEIVWLGRTWTLALLVPLAVVGVFLAAIALYPFFEQWVRGPGDEDARLDRPRNEPTRTGLGVAAIAFYGALWGAGSADLVATHFSIGLEAVVHAFQALALLGPVAAFVVTRRVCLALQKKDGELLLHGYETGRIVRLPGGEFVEVHAPVPADRRPLLGGPRPMLEVVARPDESGRVHRRDRLRARIARAYVDDRIVPPPAGRMNAENGVVPEGVGRVAGEDRTHETSAERAGAA</sequence>
<dbReference type="SUPFAM" id="SSF81342">
    <property type="entry name" value="Transmembrane di-heme cytochromes"/>
    <property type="match status" value="1"/>
</dbReference>
<evidence type="ECO:0000256" key="4">
    <source>
        <dbReference type="ARBA" id="ARBA00029351"/>
    </source>
</evidence>
<dbReference type="SUPFAM" id="SSF81648">
    <property type="entry name" value="a domain/subunit of cytochrome bc1 complex (Ubiquinol-cytochrome c reductase)"/>
    <property type="match status" value="1"/>
</dbReference>
<dbReference type="Pfam" id="PF13631">
    <property type="entry name" value="Cytochrom_B_N_2"/>
    <property type="match status" value="1"/>
</dbReference>
<dbReference type="AlphaFoldDB" id="A0A853DW32"/>
<dbReference type="Gene3D" id="1.20.810.10">
    <property type="entry name" value="Cytochrome Bc1 Complex, Chain C"/>
    <property type="match status" value="1"/>
</dbReference>
<evidence type="ECO:0000256" key="3">
    <source>
        <dbReference type="ARBA" id="ARBA00016116"/>
    </source>
</evidence>
<dbReference type="InterPro" id="IPR027387">
    <property type="entry name" value="Cytb/b6-like_sf"/>
</dbReference>
<dbReference type="GO" id="GO:0022904">
    <property type="term" value="P:respiratory electron transport chain"/>
    <property type="evidence" value="ECO:0007669"/>
    <property type="project" value="InterPro"/>
</dbReference>
<dbReference type="PROSITE" id="PS51002">
    <property type="entry name" value="CYTB_NTER"/>
    <property type="match status" value="1"/>
</dbReference>
<feature type="transmembrane region" description="Helical" evidence="7">
    <location>
        <begin position="260"/>
        <end position="282"/>
    </location>
</feature>
<accession>A0A853DW32</accession>
<dbReference type="Proteomes" id="UP000521075">
    <property type="component" value="Unassembled WGS sequence"/>
</dbReference>
<comment type="caution">
    <text evidence="9">The sequence shown here is derived from an EMBL/GenBank/DDBJ whole genome shotgun (WGS) entry which is preliminary data.</text>
</comment>
<keyword evidence="7" id="KW-1133">Transmembrane helix</keyword>
<proteinExistence type="predicted"/>
<gene>
    <name evidence="9" type="ORF">HNR14_002036</name>
</gene>
<keyword evidence="10" id="KW-1185">Reference proteome</keyword>